<dbReference type="PANTHER" id="PTHR19143">
    <property type="entry name" value="FIBRINOGEN/TENASCIN/ANGIOPOEITIN"/>
    <property type="match status" value="1"/>
</dbReference>
<keyword evidence="3" id="KW-1185">Reference proteome</keyword>
<reference evidence="4" key="1">
    <citation type="submission" date="2016-06" db="UniProtKB">
        <authorList>
            <consortium name="WormBaseParasite"/>
        </authorList>
    </citation>
    <scope>IDENTIFICATION</scope>
</reference>
<dbReference type="SUPFAM" id="SSF56496">
    <property type="entry name" value="Fibrinogen C-terminal domain-like"/>
    <property type="match status" value="1"/>
</dbReference>
<evidence type="ECO:0000259" key="1">
    <source>
        <dbReference type="PROSITE" id="PS51406"/>
    </source>
</evidence>
<reference evidence="2 3" key="2">
    <citation type="submission" date="2018-11" db="EMBL/GenBank/DDBJ databases">
        <authorList>
            <consortium name="Pathogen Informatics"/>
        </authorList>
    </citation>
    <scope>NUCLEOTIDE SEQUENCE [LARGE SCALE GENOMIC DNA]</scope>
</reference>
<dbReference type="Pfam" id="PF00147">
    <property type="entry name" value="Fibrinogen_C"/>
    <property type="match status" value="1"/>
</dbReference>
<evidence type="ECO:0000313" key="3">
    <source>
        <dbReference type="Proteomes" id="UP000267606"/>
    </source>
</evidence>
<dbReference type="InterPro" id="IPR036056">
    <property type="entry name" value="Fibrinogen-like_C"/>
</dbReference>
<dbReference type="InterPro" id="IPR002181">
    <property type="entry name" value="Fibrinogen_a/b/g_C_dom"/>
</dbReference>
<organism evidence="4">
    <name type="scientific">Onchocerca flexuosa</name>
    <dbReference type="NCBI Taxonomy" id="387005"/>
    <lineage>
        <taxon>Eukaryota</taxon>
        <taxon>Metazoa</taxon>
        <taxon>Ecdysozoa</taxon>
        <taxon>Nematoda</taxon>
        <taxon>Chromadorea</taxon>
        <taxon>Rhabditida</taxon>
        <taxon>Spirurina</taxon>
        <taxon>Spiruromorpha</taxon>
        <taxon>Filarioidea</taxon>
        <taxon>Onchocercidae</taxon>
        <taxon>Onchocerca</taxon>
    </lineage>
</organism>
<dbReference type="GO" id="GO:0005615">
    <property type="term" value="C:extracellular space"/>
    <property type="evidence" value="ECO:0007669"/>
    <property type="project" value="TreeGrafter"/>
</dbReference>
<evidence type="ECO:0000313" key="2">
    <source>
        <dbReference type="EMBL" id="VDP21548.1"/>
    </source>
</evidence>
<sequence>MHEPFLYSNLQDCKDLLGQGKTENGIYQISLPKVGKFNVLCDMKTDGGGWTVIQKRQDGQVYFANRTWNDYANGFGELTTSFWLGLDKIHALSNSGIPVTLRIELRGDLCEDQNGCSKQPNGYWWGEWDFSVSEFNC</sequence>
<dbReference type="EMBL" id="UZAJ01042021">
    <property type="protein sequence ID" value="VDP21548.1"/>
    <property type="molecule type" value="Genomic_DNA"/>
</dbReference>
<dbReference type="InterPro" id="IPR014716">
    <property type="entry name" value="Fibrinogen_a/b/g_C_1"/>
</dbReference>
<evidence type="ECO:0000313" key="4">
    <source>
        <dbReference type="WBParaSite" id="OFLC_0001537901-mRNA-1"/>
    </source>
</evidence>
<dbReference type="WBParaSite" id="OFLC_0001537901-mRNA-1">
    <property type="protein sequence ID" value="OFLC_0001537901-mRNA-1"/>
    <property type="gene ID" value="OFLC_0001537901"/>
</dbReference>
<dbReference type="AlphaFoldDB" id="A0A183I6K6"/>
<protein>
    <submittedName>
        <fullName evidence="4">Fibrinogen C-terminal domain-containing protein</fullName>
    </submittedName>
</protein>
<feature type="domain" description="Fibrinogen C-terminal" evidence="1">
    <location>
        <begin position="4"/>
        <end position="106"/>
    </location>
</feature>
<dbReference type="Proteomes" id="UP000267606">
    <property type="component" value="Unassembled WGS sequence"/>
</dbReference>
<dbReference type="STRING" id="387005.A0A183I6K6"/>
<dbReference type="PROSITE" id="PS51406">
    <property type="entry name" value="FIBRINOGEN_C_2"/>
    <property type="match status" value="1"/>
</dbReference>
<accession>A0A183I6K6</accession>
<dbReference type="Gene3D" id="3.90.215.10">
    <property type="entry name" value="Gamma Fibrinogen, chain A, domain 1"/>
    <property type="match status" value="1"/>
</dbReference>
<proteinExistence type="predicted"/>
<dbReference type="InterPro" id="IPR050373">
    <property type="entry name" value="Fibrinogen_C-term_domain"/>
</dbReference>
<dbReference type="NCBIfam" id="NF040941">
    <property type="entry name" value="GGGWT_bact"/>
    <property type="match status" value="1"/>
</dbReference>
<name>A0A183I6K6_9BILA</name>
<dbReference type="SMART" id="SM00186">
    <property type="entry name" value="FBG"/>
    <property type="match status" value="1"/>
</dbReference>
<gene>
    <name evidence="2" type="ORF">OFLC_LOCUS15368</name>
</gene>